<comment type="caution">
    <text evidence="4">The sequence shown here is derived from an EMBL/GenBank/DDBJ whole genome shotgun (WGS) entry which is preliminary data.</text>
</comment>
<keyword evidence="2" id="KW-0238">DNA-binding</keyword>
<dbReference type="GO" id="GO:0006260">
    <property type="term" value="P:DNA replication"/>
    <property type="evidence" value="ECO:0007669"/>
    <property type="project" value="UniProtKB-KW"/>
</dbReference>
<dbReference type="AlphaFoldDB" id="X0YAM0"/>
<feature type="non-terminal residue" evidence="4">
    <location>
        <position position="138"/>
    </location>
</feature>
<sequence>MQLEVGRLEYELIAAVLTEGDSPRRSQVIDGITPEMFNGTLTARCWTAIKELHQESEMIDMFCVGDRMGGGKEDRVWCMEVATDHITYGSQFMHYAKKVRQAAYAVEVMRSASEIVDFISNMTDVTQTKNIAPTVQKM</sequence>
<keyword evidence="1" id="KW-0235">DNA replication</keyword>
<dbReference type="SUPFAM" id="SSF48024">
    <property type="entry name" value="N-terminal domain of DnaB helicase"/>
    <property type="match status" value="1"/>
</dbReference>
<feature type="domain" description="DNA helicase DnaB-like N-terminal" evidence="3">
    <location>
        <begin position="8"/>
        <end position="100"/>
    </location>
</feature>
<name>X0YAM0_9ZZZZ</name>
<dbReference type="EMBL" id="BARS01045541">
    <property type="protein sequence ID" value="GAG33901.1"/>
    <property type="molecule type" value="Genomic_DNA"/>
</dbReference>
<dbReference type="InterPro" id="IPR007693">
    <property type="entry name" value="DNA_helicase_DnaB-like_N"/>
</dbReference>
<dbReference type="Pfam" id="PF00772">
    <property type="entry name" value="DnaB"/>
    <property type="match status" value="1"/>
</dbReference>
<organism evidence="4">
    <name type="scientific">marine sediment metagenome</name>
    <dbReference type="NCBI Taxonomy" id="412755"/>
    <lineage>
        <taxon>unclassified sequences</taxon>
        <taxon>metagenomes</taxon>
        <taxon>ecological metagenomes</taxon>
    </lineage>
</organism>
<dbReference type="GO" id="GO:0003678">
    <property type="term" value="F:DNA helicase activity"/>
    <property type="evidence" value="ECO:0007669"/>
    <property type="project" value="InterPro"/>
</dbReference>
<protein>
    <recommendedName>
        <fullName evidence="3">DNA helicase DnaB-like N-terminal domain-containing protein</fullName>
    </recommendedName>
</protein>
<evidence type="ECO:0000313" key="4">
    <source>
        <dbReference type="EMBL" id="GAG33901.1"/>
    </source>
</evidence>
<dbReference type="GO" id="GO:0003677">
    <property type="term" value="F:DNA binding"/>
    <property type="evidence" value="ECO:0007669"/>
    <property type="project" value="UniProtKB-KW"/>
</dbReference>
<dbReference type="GO" id="GO:0005524">
    <property type="term" value="F:ATP binding"/>
    <property type="evidence" value="ECO:0007669"/>
    <property type="project" value="InterPro"/>
</dbReference>
<gene>
    <name evidence="4" type="ORF">S01H1_68666</name>
</gene>
<dbReference type="InterPro" id="IPR036185">
    <property type="entry name" value="DNA_heli_DnaB-like_N_sf"/>
</dbReference>
<evidence type="ECO:0000259" key="3">
    <source>
        <dbReference type="Pfam" id="PF00772"/>
    </source>
</evidence>
<dbReference type="Gene3D" id="1.10.860.10">
    <property type="entry name" value="DNAb Helicase, Chain A"/>
    <property type="match status" value="1"/>
</dbReference>
<evidence type="ECO:0000256" key="1">
    <source>
        <dbReference type="ARBA" id="ARBA00022705"/>
    </source>
</evidence>
<dbReference type="InterPro" id="IPR016136">
    <property type="entry name" value="DNA_helicase_N/primase_C"/>
</dbReference>
<evidence type="ECO:0000256" key="2">
    <source>
        <dbReference type="ARBA" id="ARBA00023125"/>
    </source>
</evidence>
<proteinExistence type="predicted"/>
<accession>X0YAM0</accession>
<reference evidence="4" key="1">
    <citation type="journal article" date="2014" name="Front. Microbiol.">
        <title>High frequency of phylogenetically diverse reductive dehalogenase-homologous genes in deep subseafloor sedimentary metagenomes.</title>
        <authorList>
            <person name="Kawai M."/>
            <person name="Futagami T."/>
            <person name="Toyoda A."/>
            <person name="Takaki Y."/>
            <person name="Nishi S."/>
            <person name="Hori S."/>
            <person name="Arai W."/>
            <person name="Tsubouchi T."/>
            <person name="Morono Y."/>
            <person name="Uchiyama I."/>
            <person name="Ito T."/>
            <person name="Fujiyama A."/>
            <person name="Inagaki F."/>
            <person name="Takami H."/>
        </authorList>
    </citation>
    <scope>NUCLEOTIDE SEQUENCE</scope>
    <source>
        <strain evidence="4">Expedition CK06-06</strain>
    </source>
</reference>